<dbReference type="VEuPathDB" id="ToxoDB:CSUI_011267"/>
<dbReference type="AlphaFoldDB" id="A0A2C6KEE5"/>
<proteinExistence type="predicted"/>
<reference evidence="1 2" key="1">
    <citation type="journal article" date="2017" name="Int. J. Parasitol.">
        <title>The genome of the protozoan parasite Cystoisospora suis and a reverse vaccinology approach to identify vaccine candidates.</title>
        <authorList>
            <person name="Palmieri N."/>
            <person name="Shrestha A."/>
            <person name="Ruttkowski B."/>
            <person name="Beck T."/>
            <person name="Vogl C."/>
            <person name="Tomley F."/>
            <person name="Blake D.P."/>
            <person name="Joachim A."/>
        </authorList>
    </citation>
    <scope>NUCLEOTIDE SEQUENCE [LARGE SCALE GENOMIC DNA]</scope>
    <source>
        <strain evidence="1 2">Wien I</strain>
    </source>
</reference>
<gene>
    <name evidence="1" type="ORF">CSUI_011267</name>
</gene>
<dbReference type="EMBL" id="MIGC01010478">
    <property type="protein sequence ID" value="PHJ14922.1"/>
    <property type="molecule type" value="Genomic_DNA"/>
</dbReference>
<sequence length="55" mass="6487">MFLSLVPSIRERRLLRPFDFSPSFQRDKHGLSRSAIASTSTYYIQPFPVYLSHRL</sequence>
<dbReference type="GeneID" id="94434579"/>
<dbReference type="Proteomes" id="UP000221165">
    <property type="component" value="Unassembled WGS sequence"/>
</dbReference>
<accession>A0A2C6KEE5</accession>
<keyword evidence="2" id="KW-1185">Reference proteome</keyword>
<protein>
    <submittedName>
        <fullName evidence="1">Uncharacterized protein</fullName>
    </submittedName>
</protein>
<comment type="caution">
    <text evidence="1">The sequence shown here is derived from an EMBL/GenBank/DDBJ whole genome shotgun (WGS) entry which is preliminary data.</text>
</comment>
<evidence type="ECO:0000313" key="1">
    <source>
        <dbReference type="EMBL" id="PHJ14922.1"/>
    </source>
</evidence>
<dbReference type="RefSeq" id="XP_067916656.1">
    <property type="nucleotide sequence ID" value="XM_068071368.1"/>
</dbReference>
<name>A0A2C6KEE5_9APIC</name>
<organism evidence="1 2">
    <name type="scientific">Cystoisospora suis</name>
    <dbReference type="NCBI Taxonomy" id="483139"/>
    <lineage>
        <taxon>Eukaryota</taxon>
        <taxon>Sar</taxon>
        <taxon>Alveolata</taxon>
        <taxon>Apicomplexa</taxon>
        <taxon>Conoidasida</taxon>
        <taxon>Coccidia</taxon>
        <taxon>Eucoccidiorida</taxon>
        <taxon>Eimeriorina</taxon>
        <taxon>Sarcocystidae</taxon>
        <taxon>Cystoisospora</taxon>
    </lineage>
</organism>
<evidence type="ECO:0000313" key="2">
    <source>
        <dbReference type="Proteomes" id="UP000221165"/>
    </source>
</evidence>